<dbReference type="Proteomes" id="UP000002209">
    <property type="component" value="Chromosome"/>
</dbReference>
<dbReference type="eggNOG" id="COG1605">
    <property type="taxonomic scope" value="Bacteria"/>
</dbReference>
<dbReference type="eggNOG" id="COG0287">
    <property type="taxonomic scope" value="Bacteria"/>
</dbReference>
<dbReference type="Pfam" id="PF20463">
    <property type="entry name" value="PDH_C"/>
    <property type="match status" value="1"/>
</dbReference>
<dbReference type="SMART" id="SM00830">
    <property type="entry name" value="CM_2"/>
    <property type="match status" value="1"/>
</dbReference>
<accession>C1A8E2</accession>
<dbReference type="KEGG" id="gau:GAU_1460"/>
<reference evidence="6" key="1">
    <citation type="submission" date="2006-03" db="EMBL/GenBank/DDBJ databases">
        <title>Complete genome sequence of Gemmatimonas aurantiaca T-27 that represents a novel phylum Gemmatimonadetes.</title>
        <authorList>
            <person name="Takasaki K."/>
            <person name="Ichikawa N."/>
            <person name="Miura H."/>
            <person name="Matsushita S."/>
            <person name="Watanabe Y."/>
            <person name="Oguchi A."/>
            <person name="Ankai A."/>
            <person name="Yashiro I."/>
            <person name="Takahashi M."/>
            <person name="Terui Y."/>
            <person name="Fukui S."/>
            <person name="Yokoyama H."/>
            <person name="Tanikawa S."/>
            <person name="Hanada S."/>
            <person name="Kamagata Y."/>
            <person name="Fujita N."/>
        </authorList>
    </citation>
    <scope>NUCLEOTIDE SEQUENCE [LARGE SCALE GENOMIC DNA]</scope>
    <source>
        <strain evidence="6">T-27 / DSM 14586 / JCM 11422 / NBRC 100505</strain>
    </source>
</reference>
<feature type="domain" description="Chorismate mutase" evidence="3">
    <location>
        <begin position="1"/>
        <end position="86"/>
    </location>
</feature>
<dbReference type="EMBL" id="AP009153">
    <property type="protein sequence ID" value="BAH38502.1"/>
    <property type="molecule type" value="Genomic_DNA"/>
</dbReference>
<dbReference type="SUPFAM" id="SSF48600">
    <property type="entry name" value="Chorismate mutase II"/>
    <property type="match status" value="1"/>
</dbReference>
<evidence type="ECO:0000259" key="3">
    <source>
        <dbReference type="PROSITE" id="PS51168"/>
    </source>
</evidence>
<dbReference type="Pfam" id="PF02153">
    <property type="entry name" value="PDH_N"/>
    <property type="match status" value="1"/>
</dbReference>
<dbReference type="PROSITE" id="PS51168">
    <property type="entry name" value="CHORISMATE_MUT_2"/>
    <property type="match status" value="1"/>
</dbReference>
<sequence>MPVVRAMIDALDRDLLQIIARRKALVAEVASWKRQHGLRIRDPQREQQVLRDRHEHAAELGLPAGEVESIFRLLLRSSRDQQAALRAEVPLDQAPRTVAIIGGHGKIGRLVARLFADVGHQLLIVDTDTVLRGAEAAAAADVTVISVPIELTERVIREVGPHVRAESLLMDVTSIKEAPMRAMLESTTASVVGTHPMFGPSVHTVQGQRVVVCRGRGDTWADWVSRTLAARGLVVTETTPEQHDRAMSVVQVLTHFQTQVLGLTLARIGVPLAETMPFTSPAYLLELYVAARHFAQDPALYGSIEMRNPRTGDVTAAFGAAVQELARVIADGDQAAFTSLFQDVRAFFGDFTSEALEQSSFLIDRIVERQ</sequence>
<feature type="domain" description="Prephenate/arogenate dehydrogenase" evidence="4">
    <location>
        <begin position="96"/>
        <end position="359"/>
    </location>
</feature>
<dbReference type="InterPro" id="IPR046825">
    <property type="entry name" value="PDH_C"/>
</dbReference>
<dbReference type="SUPFAM" id="SSF51735">
    <property type="entry name" value="NAD(P)-binding Rossmann-fold domains"/>
    <property type="match status" value="1"/>
</dbReference>
<dbReference type="EC" id="5.4.99.5" evidence="1"/>
<dbReference type="InterPro" id="IPR002701">
    <property type="entry name" value="CM_II_prokaryot"/>
</dbReference>
<dbReference type="InterPro" id="IPR046826">
    <property type="entry name" value="PDH_N"/>
</dbReference>
<dbReference type="SUPFAM" id="SSF48179">
    <property type="entry name" value="6-phosphogluconate dehydrogenase C-terminal domain-like"/>
    <property type="match status" value="1"/>
</dbReference>
<dbReference type="InterPro" id="IPR003099">
    <property type="entry name" value="Prephen_DH"/>
</dbReference>
<organism evidence="5 6">
    <name type="scientific">Gemmatimonas aurantiaca (strain DSM 14586 / JCM 11422 / NBRC 100505 / T-27)</name>
    <dbReference type="NCBI Taxonomy" id="379066"/>
    <lineage>
        <taxon>Bacteria</taxon>
        <taxon>Pseudomonadati</taxon>
        <taxon>Gemmatimonadota</taxon>
        <taxon>Gemmatimonadia</taxon>
        <taxon>Gemmatimonadales</taxon>
        <taxon>Gemmatimonadaceae</taxon>
        <taxon>Gemmatimonas</taxon>
    </lineage>
</organism>
<evidence type="ECO:0000256" key="1">
    <source>
        <dbReference type="ARBA" id="ARBA00012404"/>
    </source>
</evidence>
<dbReference type="InterPro" id="IPR036263">
    <property type="entry name" value="Chorismate_II_sf"/>
</dbReference>
<dbReference type="PANTHER" id="PTHR21363:SF0">
    <property type="entry name" value="PREPHENATE DEHYDROGENASE [NADP(+)]"/>
    <property type="match status" value="1"/>
</dbReference>
<dbReference type="AlphaFoldDB" id="C1A8E2"/>
<dbReference type="InterPro" id="IPR050812">
    <property type="entry name" value="Preph/Arog_dehydrog"/>
</dbReference>
<dbReference type="Gene3D" id="1.10.3660.10">
    <property type="entry name" value="6-phosphogluconate dehydrogenase C-terminal like domain"/>
    <property type="match status" value="1"/>
</dbReference>
<dbReference type="STRING" id="379066.GAU_1460"/>
<keyword evidence="5" id="KW-0413">Isomerase</keyword>
<dbReference type="GO" id="GO:0008977">
    <property type="term" value="F:prephenate dehydrogenase (NAD+) activity"/>
    <property type="evidence" value="ECO:0007669"/>
    <property type="project" value="InterPro"/>
</dbReference>
<dbReference type="GO" id="GO:0004106">
    <property type="term" value="F:chorismate mutase activity"/>
    <property type="evidence" value="ECO:0007669"/>
    <property type="project" value="UniProtKB-EC"/>
</dbReference>
<evidence type="ECO:0000313" key="5">
    <source>
        <dbReference type="EMBL" id="BAH38502.1"/>
    </source>
</evidence>
<dbReference type="PROSITE" id="PS51176">
    <property type="entry name" value="PDH_ADH"/>
    <property type="match status" value="1"/>
</dbReference>
<dbReference type="GO" id="GO:0046417">
    <property type="term" value="P:chorismate metabolic process"/>
    <property type="evidence" value="ECO:0007669"/>
    <property type="project" value="InterPro"/>
</dbReference>
<dbReference type="NCBIfam" id="NF008400">
    <property type="entry name" value="PRK11199.1"/>
    <property type="match status" value="1"/>
</dbReference>
<dbReference type="RefSeq" id="WP_012682949.1">
    <property type="nucleotide sequence ID" value="NC_012489.1"/>
</dbReference>
<evidence type="ECO:0000256" key="2">
    <source>
        <dbReference type="ARBA" id="ARBA00023002"/>
    </source>
</evidence>
<dbReference type="InterPro" id="IPR008927">
    <property type="entry name" value="6-PGluconate_DH-like_C_sf"/>
</dbReference>
<dbReference type="InterPro" id="IPR036291">
    <property type="entry name" value="NAD(P)-bd_dom_sf"/>
</dbReference>
<dbReference type="GO" id="GO:0006571">
    <property type="term" value="P:tyrosine biosynthetic process"/>
    <property type="evidence" value="ECO:0007669"/>
    <property type="project" value="InterPro"/>
</dbReference>
<dbReference type="HOGENOM" id="CLU_036672_1_1_0"/>
<evidence type="ECO:0000313" key="6">
    <source>
        <dbReference type="Proteomes" id="UP000002209"/>
    </source>
</evidence>
<dbReference type="Pfam" id="PF01817">
    <property type="entry name" value="CM_2"/>
    <property type="match status" value="1"/>
</dbReference>
<protein>
    <recommendedName>
        <fullName evidence="1">chorismate mutase</fullName>
        <ecNumber evidence="1">5.4.99.5</ecNumber>
    </recommendedName>
</protein>
<keyword evidence="6" id="KW-1185">Reference proteome</keyword>
<dbReference type="GO" id="GO:0070403">
    <property type="term" value="F:NAD+ binding"/>
    <property type="evidence" value="ECO:0007669"/>
    <property type="project" value="InterPro"/>
</dbReference>
<evidence type="ECO:0000259" key="4">
    <source>
        <dbReference type="PROSITE" id="PS51176"/>
    </source>
</evidence>
<keyword evidence="2 5" id="KW-0560">Oxidoreductase</keyword>
<name>C1A8E2_GEMAT</name>
<dbReference type="GO" id="GO:0004665">
    <property type="term" value="F:prephenate dehydrogenase (NADP+) activity"/>
    <property type="evidence" value="ECO:0007669"/>
    <property type="project" value="InterPro"/>
</dbReference>
<dbReference type="InterPro" id="IPR036979">
    <property type="entry name" value="CM_dom_sf"/>
</dbReference>
<dbReference type="PANTHER" id="PTHR21363">
    <property type="entry name" value="PREPHENATE DEHYDROGENASE"/>
    <property type="match status" value="1"/>
</dbReference>
<proteinExistence type="predicted"/>
<dbReference type="Gene3D" id="3.40.50.720">
    <property type="entry name" value="NAD(P)-binding Rossmann-like Domain"/>
    <property type="match status" value="1"/>
</dbReference>
<dbReference type="Gene3D" id="1.20.59.10">
    <property type="entry name" value="Chorismate mutase"/>
    <property type="match status" value="1"/>
</dbReference>
<gene>
    <name evidence="5" type="primary">tyrA</name>
    <name evidence="5" type="ordered locus">GAU_1460</name>
</gene>